<feature type="compositionally biased region" description="Basic and acidic residues" evidence="1">
    <location>
        <begin position="169"/>
        <end position="178"/>
    </location>
</feature>
<feature type="transmembrane region" description="Helical" evidence="2">
    <location>
        <begin position="20"/>
        <end position="39"/>
    </location>
</feature>
<keyword evidence="4" id="KW-1185">Reference proteome</keyword>
<dbReference type="Gene3D" id="1.25.40.10">
    <property type="entry name" value="Tetratricopeptide repeat domain"/>
    <property type="match status" value="1"/>
</dbReference>
<evidence type="ECO:0000256" key="2">
    <source>
        <dbReference type="SAM" id="Phobius"/>
    </source>
</evidence>
<dbReference type="Proteomes" id="UP000254572">
    <property type="component" value="Unassembled WGS sequence"/>
</dbReference>
<evidence type="ECO:0000313" key="3">
    <source>
        <dbReference type="EMBL" id="SUX19047.1"/>
    </source>
</evidence>
<organism evidence="3 4">
    <name type="scientific">Cardiobacterium valvarum</name>
    <dbReference type="NCBI Taxonomy" id="194702"/>
    <lineage>
        <taxon>Bacteria</taxon>
        <taxon>Pseudomonadati</taxon>
        <taxon>Pseudomonadota</taxon>
        <taxon>Gammaproteobacteria</taxon>
        <taxon>Cardiobacteriales</taxon>
        <taxon>Cardiobacteriaceae</taxon>
        <taxon>Cardiobacterium</taxon>
    </lineage>
</organism>
<gene>
    <name evidence="3" type="ORF">NCTC13294_00421</name>
</gene>
<protein>
    <submittedName>
        <fullName evidence="3">Sel1 repeat</fullName>
    </submittedName>
</protein>
<dbReference type="Pfam" id="PF08238">
    <property type="entry name" value="Sel1"/>
    <property type="match status" value="2"/>
</dbReference>
<proteinExistence type="predicted"/>
<dbReference type="InterPro" id="IPR011990">
    <property type="entry name" value="TPR-like_helical_dom_sf"/>
</dbReference>
<evidence type="ECO:0000313" key="4">
    <source>
        <dbReference type="Proteomes" id="UP000254572"/>
    </source>
</evidence>
<reference evidence="3 4" key="1">
    <citation type="submission" date="2018-06" db="EMBL/GenBank/DDBJ databases">
        <authorList>
            <consortium name="Pathogen Informatics"/>
            <person name="Doyle S."/>
        </authorList>
    </citation>
    <scope>NUCLEOTIDE SEQUENCE [LARGE SCALE GENOMIC DNA]</scope>
    <source>
        <strain evidence="3 4">NCTC13294</strain>
    </source>
</reference>
<dbReference type="RefSeq" id="WP_006986355.1">
    <property type="nucleotide sequence ID" value="NZ_CABMOK010000139.1"/>
</dbReference>
<sequence length="178" mass="20388">MTPLPPELPTDRNRWYYSRLLGGAALILISTTTFALYLYNPDLFRREKVQTINIPIAELPAQTEETPHDAPDDDPIRHWQEQAVRGDAEAQYRLGLEYLNAPYPVQRRAGLTWLREAAAQHHLSAEETLMNYLWDKNRSEAEHWLQRAAEEGSRDAQTALAESLTPPDPADKTTDRQP</sequence>
<keyword evidence="2" id="KW-1133">Transmembrane helix</keyword>
<name>A0A381E075_9GAMM</name>
<keyword evidence="2" id="KW-0472">Membrane</keyword>
<accession>A0A381E075</accession>
<feature type="region of interest" description="Disordered" evidence="1">
    <location>
        <begin position="147"/>
        <end position="178"/>
    </location>
</feature>
<evidence type="ECO:0000256" key="1">
    <source>
        <dbReference type="SAM" id="MobiDB-lite"/>
    </source>
</evidence>
<dbReference type="AlphaFoldDB" id="A0A381E075"/>
<dbReference type="EMBL" id="UFUW01000001">
    <property type="protein sequence ID" value="SUX19047.1"/>
    <property type="molecule type" value="Genomic_DNA"/>
</dbReference>
<keyword evidence="2" id="KW-0812">Transmembrane</keyword>
<dbReference type="InterPro" id="IPR006597">
    <property type="entry name" value="Sel1-like"/>
</dbReference>
<dbReference type="SUPFAM" id="SSF81901">
    <property type="entry name" value="HCP-like"/>
    <property type="match status" value="1"/>
</dbReference>